<gene>
    <name evidence="2" type="ORF">DespoDRAFT_01672</name>
</gene>
<protein>
    <submittedName>
        <fullName evidence="2">Uncharacterized protein</fullName>
    </submittedName>
</protein>
<dbReference type="Proteomes" id="UP000005778">
    <property type="component" value="Chromosome"/>
</dbReference>
<evidence type="ECO:0000256" key="1">
    <source>
        <dbReference type="SAM" id="MobiDB-lite"/>
    </source>
</evidence>
<dbReference type="STRING" id="879212.DespoDRAFT_01672"/>
<organism evidence="2 3">
    <name type="scientific">Desulfobacter postgatei 2ac9</name>
    <dbReference type="NCBI Taxonomy" id="879212"/>
    <lineage>
        <taxon>Bacteria</taxon>
        <taxon>Pseudomonadati</taxon>
        <taxon>Thermodesulfobacteriota</taxon>
        <taxon>Desulfobacteria</taxon>
        <taxon>Desulfobacterales</taxon>
        <taxon>Desulfobacteraceae</taxon>
        <taxon>Desulfobacter</taxon>
    </lineage>
</organism>
<proteinExistence type="predicted"/>
<reference evidence="2 3" key="2">
    <citation type="submission" date="2012-02" db="EMBL/GenBank/DDBJ databases">
        <title>Improved High-Quality Draft sequence of Desulfobacter postgatei 2ac9.</title>
        <authorList>
            <consortium name="US DOE Joint Genome Institute"/>
            <person name="Lucas S."/>
            <person name="Han J."/>
            <person name="Lapidus A."/>
            <person name="Cheng J.-F."/>
            <person name="Goodwin L."/>
            <person name="Pitluck S."/>
            <person name="Peters L."/>
            <person name="Ovchinnikova G."/>
            <person name="Held B."/>
            <person name="Detter J.C."/>
            <person name="Han C."/>
            <person name="Tapia R."/>
            <person name="Land M."/>
            <person name="Hauser L."/>
            <person name="Kyrpides N."/>
            <person name="Ivanova N."/>
            <person name="Pagani I."/>
            <person name="Orellana R."/>
            <person name="Lovley D."/>
            <person name="Woyke T."/>
        </authorList>
    </citation>
    <scope>NUCLEOTIDE SEQUENCE [LARGE SCALE GENOMIC DNA]</scope>
    <source>
        <strain evidence="2 3">2ac9</strain>
    </source>
</reference>
<sequence length="58" mass="6608">MAEIVLKNKPTGKSPSNSILIIFEIQLKNLKSLDFRKKQRSKRKYGQANSRLLTSMSA</sequence>
<dbReference type="EMBL" id="CM001488">
    <property type="protein sequence ID" value="EIM63592.1"/>
    <property type="molecule type" value="Genomic_DNA"/>
</dbReference>
<evidence type="ECO:0000313" key="3">
    <source>
        <dbReference type="Proteomes" id="UP000005778"/>
    </source>
</evidence>
<keyword evidence="3" id="KW-1185">Reference proteome</keyword>
<evidence type="ECO:0000313" key="2">
    <source>
        <dbReference type="EMBL" id="EIM63592.1"/>
    </source>
</evidence>
<name>I5B279_9BACT</name>
<dbReference type="HOGENOM" id="CLU_2972050_0_0_7"/>
<accession>I5B279</accession>
<feature type="compositionally biased region" description="Polar residues" evidence="1">
    <location>
        <begin position="47"/>
        <end position="58"/>
    </location>
</feature>
<reference evidence="2 3" key="1">
    <citation type="submission" date="2011-09" db="EMBL/GenBank/DDBJ databases">
        <authorList>
            <consortium name="US DOE Joint Genome Institute (JGI-PGF)"/>
            <person name="Lucas S."/>
            <person name="Han J."/>
            <person name="Lapidus A."/>
            <person name="Cheng J.-F."/>
            <person name="Goodwin L."/>
            <person name="Pitluck S."/>
            <person name="Peters L."/>
            <person name="Land M.L."/>
            <person name="Hauser L."/>
            <person name="Orellana R."/>
            <person name="Lovley D."/>
            <person name="Woyke T.J."/>
        </authorList>
    </citation>
    <scope>NUCLEOTIDE SEQUENCE [LARGE SCALE GENOMIC DNA]</scope>
    <source>
        <strain evidence="2 3">2ac9</strain>
    </source>
</reference>
<dbReference type="AlphaFoldDB" id="I5B279"/>
<feature type="region of interest" description="Disordered" evidence="1">
    <location>
        <begin position="38"/>
        <end position="58"/>
    </location>
</feature>